<feature type="transmembrane region" description="Helical" evidence="2">
    <location>
        <begin position="45"/>
        <end position="68"/>
    </location>
</feature>
<feature type="domain" description="PLD phosphodiesterase" evidence="3">
    <location>
        <begin position="205"/>
        <end position="232"/>
    </location>
</feature>
<dbReference type="Gene3D" id="3.30.870.10">
    <property type="entry name" value="Endonuclease Chain A"/>
    <property type="match status" value="2"/>
</dbReference>
<dbReference type="InterPro" id="IPR050874">
    <property type="entry name" value="Diverse_PLD-related"/>
</dbReference>
<keyword evidence="2" id="KW-1133">Transmembrane helix</keyword>
<dbReference type="AlphaFoldDB" id="A0A6P8H4Z5"/>
<dbReference type="GO" id="GO:0003824">
    <property type="term" value="F:catalytic activity"/>
    <property type="evidence" value="ECO:0007669"/>
    <property type="project" value="InterPro"/>
</dbReference>
<dbReference type="RefSeq" id="XP_031550521.1">
    <property type="nucleotide sequence ID" value="XM_031694661.1"/>
</dbReference>
<dbReference type="SMART" id="SM00155">
    <property type="entry name" value="PLDc"/>
    <property type="match status" value="2"/>
</dbReference>
<reference evidence="5" key="1">
    <citation type="submission" date="2025-08" db="UniProtKB">
        <authorList>
            <consortium name="RefSeq"/>
        </authorList>
    </citation>
    <scope>IDENTIFICATION</scope>
    <source>
        <tissue evidence="5">Tentacle</tissue>
    </source>
</reference>
<proteinExistence type="inferred from homology"/>
<dbReference type="GeneID" id="116287953"/>
<dbReference type="PANTHER" id="PTHR10185:SF17">
    <property type="entry name" value="GM01519P-RELATED"/>
    <property type="match status" value="1"/>
</dbReference>
<dbReference type="SUPFAM" id="SSF56024">
    <property type="entry name" value="Phospholipase D/nuclease"/>
    <property type="match status" value="2"/>
</dbReference>
<evidence type="ECO:0000259" key="3">
    <source>
        <dbReference type="PROSITE" id="PS50035"/>
    </source>
</evidence>
<keyword evidence="2" id="KW-0812">Transmembrane</keyword>
<evidence type="ECO:0000313" key="4">
    <source>
        <dbReference type="Proteomes" id="UP000515163"/>
    </source>
</evidence>
<keyword evidence="2" id="KW-0472">Membrane</keyword>
<dbReference type="InterPro" id="IPR001736">
    <property type="entry name" value="PLipase_D/transphosphatidylase"/>
</dbReference>
<dbReference type="PANTHER" id="PTHR10185">
    <property type="entry name" value="PHOSPHOLIPASE D - RELATED"/>
    <property type="match status" value="1"/>
</dbReference>
<dbReference type="CDD" id="cd09107">
    <property type="entry name" value="PLDc_vPLD3_4_5_like_2"/>
    <property type="match status" value="1"/>
</dbReference>
<dbReference type="Proteomes" id="UP000515163">
    <property type="component" value="Unplaced"/>
</dbReference>
<dbReference type="InterPro" id="IPR032803">
    <property type="entry name" value="PLDc_3"/>
</dbReference>
<evidence type="ECO:0000256" key="1">
    <source>
        <dbReference type="ARBA" id="ARBA00008664"/>
    </source>
</evidence>
<name>A0A6P8H4Z5_ACTTE</name>
<feature type="domain" description="PLD phosphodiesterase" evidence="3">
    <location>
        <begin position="421"/>
        <end position="447"/>
    </location>
</feature>
<comment type="similarity">
    <text evidence="1">Belongs to the phospholipase D family.</text>
</comment>
<dbReference type="FunCoup" id="A0A6P8H4Z5">
    <property type="interactions" value="768"/>
</dbReference>
<dbReference type="KEGG" id="aten:116287953"/>
<dbReference type="InParanoid" id="A0A6P8H4Z5"/>
<keyword evidence="4" id="KW-1185">Reference proteome</keyword>
<sequence length="488" mass="55068">MASEKRQVYYYSGWGRLLGEYTSMKTPVDTKFLQKDFKKSSRYSIFAFLFFLACLIITVVALHSYLALTQPSHGGVFKGPISKSCKDSCTISIVESIPENLTYPHSEVIHPSVYSGWLNLLKSAEHSLNIASSYWTLRGKDTQTDDPSTAWGEHIFNELVATAKRGVKIRIVQSAAEPDKNQDTKDLMQMGLAEVRSLNLTRLVGSGILHTKMWLVDGKHFYLGSANLDWRSLTQVKELGFMTYNCSCLGNDISKIFEAYWMLSLPDSKIPKPWPKAYSTNINLDTPANITINTTYATGIYLASSPAKLCPSGRSADIDAILNVINSANEYIYIEVMDYFPTTLYEYHRMYWPIIDDALRKAAFDRGVHVRLLAGLWKHTRPDLKNFLKSLSAINGSNKAVVETQFFKVPTYSEAQAHIPYARVNHDKFMVTETTAYVGTSNWAADYFLYTGGIGYVIQDQSKGDSSIRKKLKALFERDWYSAYVVPA</sequence>
<dbReference type="Pfam" id="PF13918">
    <property type="entry name" value="PLDc_3"/>
    <property type="match status" value="1"/>
</dbReference>
<dbReference type="OrthoDB" id="1923775at2759"/>
<accession>A0A6P8H4Z5</accession>
<organism evidence="4 5">
    <name type="scientific">Actinia tenebrosa</name>
    <name type="common">Australian red waratah sea anemone</name>
    <dbReference type="NCBI Taxonomy" id="6105"/>
    <lineage>
        <taxon>Eukaryota</taxon>
        <taxon>Metazoa</taxon>
        <taxon>Cnidaria</taxon>
        <taxon>Anthozoa</taxon>
        <taxon>Hexacorallia</taxon>
        <taxon>Actiniaria</taxon>
        <taxon>Actiniidae</taxon>
        <taxon>Actinia</taxon>
    </lineage>
</organism>
<evidence type="ECO:0000313" key="5">
    <source>
        <dbReference type="RefSeq" id="XP_031550521.1"/>
    </source>
</evidence>
<protein>
    <submittedName>
        <fullName evidence="5">Phospholipase D3-like</fullName>
    </submittedName>
</protein>
<gene>
    <name evidence="5" type="primary">LOC116287953</name>
</gene>
<dbReference type="CDD" id="cd09106">
    <property type="entry name" value="PLDc_vPLD3_4_5_like_1"/>
    <property type="match status" value="1"/>
</dbReference>
<evidence type="ECO:0000256" key="2">
    <source>
        <dbReference type="SAM" id="Phobius"/>
    </source>
</evidence>
<dbReference type="PROSITE" id="PS50035">
    <property type="entry name" value="PLD"/>
    <property type="match status" value="2"/>
</dbReference>